<keyword evidence="3" id="KW-0813">Transport</keyword>
<dbReference type="PANTHER" id="PTHR21066:SF3">
    <property type="entry name" value="IP02236P"/>
    <property type="match status" value="1"/>
</dbReference>
<keyword evidence="4" id="KW-0964">Secreted</keyword>
<keyword evidence="8" id="KW-0732">Signal</keyword>
<dbReference type="CDD" id="cd23992">
    <property type="entry name" value="PBP_GOBP"/>
    <property type="match status" value="1"/>
</dbReference>
<comment type="similarity">
    <text evidence="2">Belongs to the PBP/GOBP family.</text>
</comment>
<feature type="domain" description="OBP47-like" evidence="9">
    <location>
        <begin position="310"/>
        <end position="453"/>
    </location>
</feature>
<dbReference type="Pfam" id="PF22651">
    <property type="entry name" value="OBP47_like"/>
    <property type="match status" value="2"/>
</dbReference>
<evidence type="ECO:0000256" key="6">
    <source>
        <dbReference type="ARBA" id="ARBA00022725"/>
    </source>
</evidence>
<sequence>MNSIFGKVFLVLCSTLLVTVTGAPNSCGKLDLKTDPFTCCTIPKLLDVTIVSSCFEKFPIDKDSMDKGASNMPKTECMSECILNSTGIYNRRGDVDEKKLNSVFTDSLPTNSPWLNVVRKAIKECTAKSNKKDKEFQKDVADQKKTTPKGTQVCNPEASFLVDCIHTTVFSDCPTNLRSTTSECDTIWNFLKNCPFSALRQSKITYSGADRKASEGTYESSIADCGGSLDDGSSFTSDGPIQGAYEWMDRTAGKHFDKKRAMGQQQGIMVKFALCLLTSGPLFLGVEAADNPCAAGPPVDTNPAECCPTPMLVDGTIMMDCYKKYGEQTKKQLQMEGIPRGCCIAECAMNATNMYADGMLKRDDLSKMFMDAVKDKPEWMSLVRDATNACFEMAEKKMDEIAAGAKLEPSFEGEKICHPISGAILRCMGMMMFAQCPASVFNVNENCNKLREYGSICPMI</sequence>
<keyword evidence="6" id="KW-0552">Olfaction</keyword>
<evidence type="ECO:0000259" key="9">
    <source>
        <dbReference type="Pfam" id="PF22651"/>
    </source>
</evidence>
<evidence type="ECO:0000256" key="5">
    <source>
        <dbReference type="ARBA" id="ARBA00022606"/>
    </source>
</evidence>
<dbReference type="GO" id="GO:0005549">
    <property type="term" value="F:odorant binding"/>
    <property type="evidence" value="ECO:0007669"/>
    <property type="project" value="InterPro"/>
</dbReference>
<evidence type="ECO:0000256" key="3">
    <source>
        <dbReference type="ARBA" id="ARBA00022448"/>
    </source>
</evidence>
<name>A0A182KE80_9DIPT</name>
<keyword evidence="7" id="KW-1015">Disulfide bond</keyword>
<dbReference type="EnsemblMetazoa" id="ACHR009068-RA">
    <property type="protein sequence ID" value="ACHR009068-PA"/>
    <property type="gene ID" value="ACHR009068"/>
</dbReference>
<dbReference type="AlphaFoldDB" id="A0A182KE80"/>
<evidence type="ECO:0000256" key="7">
    <source>
        <dbReference type="ARBA" id="ARBA00023157"/>
    </source>
</evidence>
<evidence type="ECO:0000256" key="1">
    <source>
        <dbReference type="ARBA" id="ARBA00004613"/>
    </source>
</evidence>
<feature type="signal peptide" evidence="8">
    <location>
        <begin position="1"/>
        <end position="22"/>
    </location>
</feature>
<evidence type="ECO:0000313" key="10">
    <source>
        <dbReference type="EnsemblMetazoa" id="ACHR009068-PA"/>
    </source>
</evidence>
<accession>A0A182KE80</accession>
<organism evidence="10 11">
    <name type="scientific">Anopheles christyi</name>
    <dbReference type="NCBI Taxonomy" id="43041"/>
    <lineage>
        <taxon>Eukaryota</taxon>
        <taxon>Metazoa</taxon>
        <taxon>Ecdysozoa</taxon>
        <taxon>Arthropoda</taxon>
        <taxon>Hexapoda</taxon>
        <taxon>Insecta</taxon>
        <taxon>Pterygota</taxon>
        <taxon>Neoptera</taxon>
        <taxon>Endopterygota</taxon>
        <taxon>Diptera</taxon>
        <taxon>Nematocera</taxon>
        <taxon>Culicoidea</taxon>
        <taxon>Culicidae</taxon>
        <taxon>Anophelinae</taxon>
        <taxon>Anopheles</taxon>
    </lineage>
</organism>
<dbReference type="Proteomes" id="UP000075881">
    <property type="component" value="Unassembled WGS sequence"/>
</dbReference>
<feature type="chain" id="PRO_5008125557" description="OBP47-like domain-containing protein" evidence="8">
    <location>
        <begin position="23"/>
        <end position="460"/>
    </location>
</feature>
<dbReference type="PANTHER" id="PTHR21066">
    <property type="entry name" value="ODORANT-BINDING PROTEIN 59A-RELATED"/>
    <property type="match status" value="1"/>
</dbReference>
<protein>
    <recommendedName>
        <fullName evidence="9">OBP47-like domain-containing protein</fullName>
    </recommendedName>
</protein>
<proteinExistence type="inferred from homology"/>
<evidence type="ECO:0000313" key="11">
    <source>
        <dbReference type="Proteomes" id="UP000075881"/>
    </source>
</evidence>
<dbReference type="Gene3D" id="1.10.238.270">
    <property type="match status" value="2"/>
</dbReference>
<comment type="subcellular location">
    <subcellularLocation>
        <location evidence="1">Secreted</location>
    </subcellularLocation>
</comment>
<evidence type="ECO:0000256" key="4">
    <source>
        <dbReference type="ARBA" id="ARBA00022525"/>
    </source>
</evidence>
<dbReference type="GO" id="GO:0007608">
    <property type="term" value="P:sensory perception of smell"/>
    <property type="evidence" value="ECO:0007669"/>
    <property type="project" value="UniProtKB-KW"/>
</dbReference>
<reference evidence="10" key="2">
    <citation type="submission" date="2020-05" db="UniProtKB">
        <authorList>
            <consortium name="EnsemblMetazoa"/>
        </authorList>
    </citation>
    <scope>IDENTIFICATION</scope>
    <source>
        <strain evidence="10">ACHKN1017</strain>
    </source>
</reference>
<dbReference type="GO" id="GO:0005576">
    <property type="term" value="C:extracellular region"/>
    <property type="evidence" value="ECO:0007669"/>
    <property type="project" value="UniProtKB-SubCell"/>
</dbReference>
<feature type="domain" description="OBP47-like" evidence="9">
    <location>
        <begin position="43"/>
        <end position="187"/>
    </location>
</feature>
<evidence type="ECO:0000256" key="8">
    <source>
        <dbReference type="SAM" id="SignalP"/>
    </source>
</evidence>
<keyword evidence="11" id="KW-1185">Reference proteome</keyword>
<dbReference type="InterPro" id="IPR052295">
    <property type="entry name" value="Odorant-binding_protein"/>
</dbReference>
<keyword evidence="5" id="KW-0716">Sensory transduction</keyword>
<reference evidence="11" key="1">
    <citation type="submission" date="2013-03" db="EMBL/GenBank/DDBJ databases">
        <title>The Genome Sequence of Anopheles christyi ACHKN1017.</title>
        <authorList>
            <consortium name="The Broad Institute Genomics Platform"/>
            <person name="Neafsey D.E."/>
            <person name="Besansky N."/>
            <person name="Walker B."/>
            <person name="Young S.K."/>
            <person name="Zeng Q."/>
            <person name="Gargeya S."/>
            <person name="Fitzgerald M."/>
            <person name="Haas B."/>
            <person name="Abouelleil A."/>
            <person name="Allen A.W."/>
            <person name="Alvarado L."/>
            <person name="Arachchi H.M."/>
            <person name="Berlin A.M."/>
            <person name="Chapman S.B."/>
            <person name="Gainer-Dewar J."/>
            <person name="Goldberg J."/>
            <person name="Griggs A."/>
            <person name="Gujja S."/>
            <person name="Hansen M."/>
            <person name="Howarth C."/>
            <person name="Imamovic A."/>
            <person name="Ireland A."/>
            <person name="Larimer J."/>
            <person name="McCowan C."/>
            <person name="Murphy C."/>
            <person name="Pearson M."/>
            <person name="Poon T.W."/>
            <person name="Priest M."/>
            <person name="Roberts A."/>
            <person name="Saif S."/>
            <person name="Shea T."/>
            <person name="Sisk P."/>
            <person name="Sykes S."/>
            <person name="Wortman J."/>
            <person name="Nusbaum C."/>
            <person name="Birren B."/>
        </authorList>
    </citation>
    <scope>NUCLEOTIDE SEQUENCE [LARGE SCALE GENOMIC DNA]</scope>
    <source>
        <strain evidence="11">ACHKN1017</strain>
    </source>
</reference>
<dbReference type="InterPro" id="IPR036728">
    <property type="entry name" value="PBP_GOBP_sf"/>
</dbReference>
<evidence type="ECO:0000256" key="2">
    <source>
        <dbReference type="ARBA" id="ARBA00008098"/>
    </source>
</evidence>
<dbReference type="VEuPathDB" id="VectorBase:ACHR009068"/>
<dbReference type="InterPro" id="IPR054577">
    <property type="entry name" value="OBP47-like_dom"/>
</dbReference>
<dbReference type="SUPFAM" id="SSF47565">
    <property type="entry name" value="Insect pheromone/odorant-binding proteins"/>
    <property type="match status" value="1"/>
</dbReference>